<dbReference type="AlphaFoldDB" id="A0A4V1IW84"/>
<dbReference type="EMBL" id="KZ992840">
    <property type="protein sequence ID" value="RKP06669.1"/>
    <property type="molecule type" value="Genomic_DNA"/>
</dbReference>
<accession>A0A4V1IW84</accession>
<proteinExistence type="predicted"/>
<keyword evidence="1" id="KW-1133">Transmembrane helix</keyword>
<feature type="transmembrane region" description="Helical" evidence="1">
    <location>
        <begin position="216"/>
        <end position="236"/>
    </location>
</feature>
<evidence type="ECO:0008006" key="4">
    <source>
        <dbReference type="Google" id="ProtNLM"/>
    </source>
</evidence>
<feature type="transmembrane region" description="Helical" evidence="1">
    <location>
        <begin position="194"/>
        <end position="210"/>
    </location>
</feature>
<keyword evidence="1" id="KW-0472">Membrane</keyword>
<evidence type="ECO:0000313" key="3">
    <source>
        <dbReference type="Proteomes" id="UP000271241"/>
    </source>
</evidence>
<feature type="transmembrane region" description="Helical" evidence="1">
    <location>
        <begin position="50"/>
        <end position="69"/>
    </location>
</feature>
<feature type="transmembrane region" description="Helical" evidence="1">
    <location>
        <begin position="20"/>
        <end position="38"/>
    </location>
</feature>
<organism evidence="2 3">
    <name type="scientific">Thamnocephalis sphaerospora</name>
    <dbReference type="NCBI Taxonomy" id="78915"/>
    <lineage>
        <taxon>Eukaryota</taxon>
        <taxon>Fungi</taxon>
        <taxon>Fungi incertae sedis</taxon>
        <taxon>Zoopagomycota</taxon>
        <taxon>Zoopagomycotina</taxon>
        <taxon>Zoopagomycetes</taxon>
        <taxon>Zoopagales</taxon>
        <taxon>Sigmoideomycetaceae</taxon>
        <taxon>Thamnocephalis</taxon>
    </lineage>
</organism>
<name>A0A4V1IW84_9FUNG</name>
<keyword evidence="1" id="KW-0812">Transmembrane</keyword>
<evidence type="ECO:0000256" key="1">
    <source>
        <dbReference type="SAM" id="Phobius"/>
    </source>
</evidence>
<reference evidence="3" key="1">
    <citation type="journal article" date="2018" name="Nat. Microbiol.">
        <title>Leveraging single-cell genomics to expand the fungal tree of life.</title>
        <authorList>
            <person name="Ahrendt S.R."/>
            <person name="Quandt C.A."/>
            <person name="Ciobanu D."/>
            <person name="Clum A."/>
            <person name="Salamov A."/>
            <person name="Andreopoulos B."/>
            <person name="Cheng J.F."/>
            <person name="Woyke T."/>
            <person name="Pelin A."/>
            <person name="Henrissat B."/>
            <person name="Reynolds N.K."/>
            <person name="Benny G.L."/>
            <person name="Smith M.E."/>
            <person name="James T.Y."/>
            <person name="Grigoriev I.V."/>
        </authorList>
    </citation>
    <scope>NUCLEOTIDE SEQUENCE [LARGE SCALE GENOMIC DNA]</scope>
    <source>
        <strain evidence="3">RSA 1356</strain>
    </source>
</reference>
<dbReference type="Proteomes" id="UP000271241">
    <property type="component" value="Unassembled WGS sequence"/>
</dbReference>
<feature type="transmembrane region" description="Helical" evidence="1">
    <location>
        <begin position="151"/>
        <end position="174"/>
    </location>
</feature>
<sequence>MSSSEFFSWSFFYSAKEAAGLLAIPGLVIFACLGVAHIARFAQTKAMGHVVLVASIVIRCVQLALMLISQTYVDYLTNFASAAMLVVPVVYLARWSRSMAGLMGPGILRVAAIVAHVGLAIVVAGTVTVVVGTVLSGQELSDSKFRLAQTAWIVLLGMGLSGVGTLLCLCMSICLLGSMPRTMFAARRTKYQQMIRLLIMLSMLFLEAITRLTTPFLIGSLITFIGSLGIVVYHAMALSPRDALQHYAKTPDAIAIIYGTGQMQTPQVEFRPVVVLAPAAGETQPEAQV</sequence>
<protein>
    <recommendedName>
        <fullName evidence="4">Integral membrane protein</fullName>
    </recommendedName>
</protein>
<keyword evidence="3" id="KW-1185">Reference proteome</keyword>
<feature type="transmembrane region" description="Helical" evidence="1">
    <location>
        <begin position="75"/>
        <end position="95"/>
    </location>
</feature>
<gene>
    <name evidence="2" type="ORF">THASP1DRAFT_31523</name>
</gene>
<evidence type="ECO:0000313" key="2">
    <source>
        <dbReference type="EMBL" id="RKP06669.1"/>
    </source>
</evidence>
<feature type="transmembrane region" description="Helical" evidence="1">
    <location>
        <begin position="107"/>
        <end position="131"/>
    </location>
</feature>